<organism evidence="1 2">
    <name type="scientific">Eumeta variegata</name>
    <name type="common">Bagworm moth</name>
    <name type="synonym">Eumeta japonica</name>
    <dbReference type="NCBI Taxonomy" id="151549"/>
    <lineage>
        <taxon>Eukaryota</taxon>
        <taxon>Metazoa</taxon>
        <taxon>Ecdysozoa</taxon>
        <taxon>Arthropoda</taxon>
        <taxon>Hexapoda</taxon>
        <taxon>Insecta</taxon>
        <taxon>Pterygota</taxon>
        <taxon>Neoptera</taxon>
        <taxon>Endopterygota</taxon>
        <taxon>Lepidoptera</taxon>
        <taxon>Glossata</taxon>
        <taxon>Ditrysia</taxon>
        <taxon>Tineoidea</taxon>
        <taxon>Psychidae</taxon>
        <taxon>Oiketicinae</taxon>
        <taxon>Eumeta</taxon>
    </lineage>
</organism>
<accession>A0A4C1WQ10</accession>
<name>A0A4C1WQ10_EUMVA</name>
<dbReference type="AlphaFoldDB" id="A0A4C1WQ10"/>
<dbReference type="Proteomes" id="UP000299102">
    <property type="component" value="Unassembled WGS sequence"/>
</dbReference>
<evidence type="ECO:0000313" key="2">
    <source>
        <dbReference type="Proteomes" id="UP000299102"/>
    </source>
</evidence>
<dbReference type="EMBL" id="BGZK01000626">
    <property type="protein sequence ID" value="GBP53478.1"/>
    <property type="molecule type" value="Genomic_DNA"/>
</dbReference>
<evidence type="ECO:0000313" key="1">
    <source>
        <dbReference type="EMBL" id="GBP53478.1"/>
    </source>
</evidence>
<reference evidence="1 2" key="1">
    <citation type="journal article" date="2019" name="Commun. Biol.">
        <title>The bagworm genome reveals a unique fibroin gene that provides high tensile strength.</title>
        <authorList>
            <person name="Kono N."/>
            <person name="Nakamura H."/>
            <person name="Ohtoshi R."/>
            <person name="Tomita M."/>
            <person name="Numata K."/>
            <person name="Arakawa K."/>
        </authorList>
    </citation>
    <scope>NUCLEOTIDE SEQUENCE [LARGE SCALE GENOMIC DNA]</scope>
</reference>
<gene>
    <name evidence="1" type="ORF">EVAR_49665_1</name>
</gene>
<proteinExistence type="predicted"/>
<keyword evidence="2" id="KW-1185">Reference proteome</keyword>
<sequence>MARARRVITCCSSSDSGARLDAPVANILLPPTKRWRSVFEMFAQRLYRRNVADIAADVKWPTSCFTSAAVDVRLASVTNASLSPANEPDVELFAVIRFPSHNSLGDSESVNKDRRRRARAAARSHFAMGYQRRSGSIKFTTPPVSSPTEFGQVFDAAGVEEVVGFQLLCYHLYEETSF</sequence>
<protein>
    <submittedName>
        <fullName evidence="1">Uncharacterized protein</fullName>
    </submittedName>
</protein>
<comment type="caution">
    <text evidence="1">The sequence shown here is derived from an EMBL/GenBank/DDBJ whole genome shotgun (WGS) entry which is preliminary data.</text>
</comment>